<dbReference type="SUPFAM" id="SSF55729">
    <property type="entry name" value="Acyl-CoA N-acyltransferases (Nat)"/>
    <property type="match status" value="1"/>
</dbReference>
<dbReference type="OrthoDB" id="9797989at2"/>
<feature type="domain" description="N-acetyltransferase" evidence="1">
    <location>
        <begin position="17"/>
        <end position="176"/>
    </location>
</feature>
<dbReference type="InterPro" id="IPR016181">
    <property type="entry name" value="Acyl_CoA_acyltransferase"/>
</dbReference>
<sequence>MPQLTLPDMRFHASFLAAVKEFTDVGGMDPKSLLAQEIEEYGDSWRDPAVFAAYVAGLLAARERPRREGWVPATTLWYVEGDTFLGRISIRHRLTPFLLERGGHIGYDIRPGARRRGHATAMLREALPLCRGLGIVRVLITCDTTNVASRKVIEAGGGEFEDERGGKLRYWIRTGL</sequence>
<accession>A0A177HY50</accession>
<dbReference type="Gene3D" id="3.40.630.30">
    <property type="match status" value="1"/>
</dbReference>
<reference evidence="2 3" key="1">
    <citation type="submission" date="2015-12" db="EMBL/GenBank/DDBJ databases">
        <title>Genome sequence of Streptomyces sp. G25.</title>
        <authorList>
            <person name="Poehlein A."/>
            <person name="Roettig A."/>
            <person name="Hiessl S."/>
            <person name="Hauschild P."/>
            <person name="Schauer J."/>
            <person name="Madkour M.H."/>
            <person name="Al-Ansari A.M."/>
            <person name="Almakishah N.H."/>
            <person name="Steinbuechel A."/>
            <person name="Daniel R."/>
        </authorList>
    </citation>
    <scope>NUCLEOTIDE SEQUENCE [LARGE SCALE GENOMIC DNA]</scope>
    <source>
        <strain evidence="3">G25(2015)</strain>
    </source>
</reference>
<dbReference type="InterPro" id="IPR000182">
    <property type="entry name" value="GNAT_dom"/>
</dbReference>
<dbReference type="PATRIC" id="fig|1716141.3.peg.863"/>
<dbReference type="RefSeq" id="WP_067272060.1">
    <property type="nucleotide sequence ID" value="NZ_LOHS01000033.1"/>
</dbReference>
<comment type="caution">
    <text evidence="2">The sequence shown here is derived from an EMBL/GenBank/DDBJ whole genome shotgun (WGS) entry which is preliminary data.</text>
</comment>
<dbReference type="PROSITE" id="PS51186">
    <property type="entry name" value="GNAT"/>
    <property type="match status" value="1"/>
</dbReference>
<protein>
    <recommendedName>
        <fullName evidence="1">N-acetyltransferase domain-containing protein</fullName>
    </recommendedName>
</protein>
<keyword evidence="3" id="KW-1185">Reference proteome</keyword>
<organism evidence="2 3">
    <name type="scientific">Streptomyces jeddahensis</name>
    <dbReference type="NCBI Taxonomy" id="1716141"/>
    <lineage>
        <taxon>Bacteria</taxon>
        <taxon>Bacillati</taxon>
        <taxon>Actinomycetota</taxon>
        <taxon>Actinomycetes</taxon>
        <taxon>Kitasatosporales</taxon>
        <taxon>Streptomycetaceae</taxon>
        <taxon>Streptomyces</taxon>
    </lineage>
</organism>
<evidence type="ECO:0000259" key="1">
    <source>
        <dbReference type="PROSITE" id="PS51186"/>
    </source>
</evidence>
<name>A0A177HY50_9ACTN</name>
<evidence type="ECO:0000313" key="2">
    <source>
        <dbReference type="EMBL" id="OAH15811.1"/>
    </source>
</evidence>
<dbReference type="GO" id="GO:0016747">
    <property type="term" value="F:acyltransferase activity, transferring groups other than amino-acyl groups"/>
    <property type="evidence" value="ECO:0007669"/>
    <property type="project" value="InterPro"/>
</dbReference>
<gene>
    <name evidence="2" type="ORF">STSP_08140</name>
</gene>
<dbReference type="EMBL" id="LOHS01000033">
    <property type="protein sequence ID" value="OAH15811.1"/>
    <property type="molecule type" value="Genomic_DNA"/>
</dbReference>
<dbReference type="PANTHER" id="PTHR39173">
    <property type="entry name" value="ACETYLTRANSFERASE"/>
    <property type="match status" value="1"/>
</dbReference>
<evidence type="ECO:0000313" key="3">
    <source>
        <dbReference type="Proteomes" id="UP000077381"/>
    </source>
</evidence>
<dbReference type="Proteomes" id="UP000077381">
    <property type="component" value="Unassembled WGS sequence"/>
</dbReference>
<dbReference type="PANTHER" id="PTHR39173:SF1">
    <property type="entry name" value="ACETYLTRANSFERASE"/>
    <property type="match status" value="1"/>
</dbReference>
<proteinExistence type="predicted"/>
<dbReference type="AlphaFoldDB" id="A0A177HY50"/>
<dbReference type="Pfam" id="PF13302">
    <property type="entry name" value="Acetyltransf_3"/>
    <property type="match status" value="1"/>
</dbReference>
<dbReference type="STRING" id="1716141.STSP_08140"/>